<organism evidence="1 2">
    <name type="scientific">Eleginops maclovinus</name>
    <name type="common">Patagonian blennie</name>
    <name type="synonym">Eleginus maclovinus</name>
    <dbReference type="NCBI Taxonomy" id="56733"/>
    <lineage>
        <taxon>Eukaryota</taxon>
        <taxon>Metazoa</taxon>
        <taxon>Chordata</taxon>
        <taxon>Craniata</taxon>
        <taxon>Vertebrata</taxon>
        <taxon>Euteleostomi</taxon>
        <taxon>Actinopterygii</taxon>
        <taxon>Neopterygii</taxon>
        <taxon>Teleostei</taxon>
        <taxon>Neoteleostei</taxon>
        <taxon>Acanthomorphata</taxon>
        <taxon>Eupercaria</taxon>
        <taxon>Perciformes</taxon>
        <taxon>Notothenioidei</taxon>
        <taxon>Eleginopidae</taxon>
        <taxon>Eleginops</taxon>
    </lineage>
</organism>
<reference evidence="1 2" key="2">
    <citation type="journal article" date="2023" name="Mol. Biol. Evol.">
        <title>Genomics of Secondarily Temperate Adaptation in the Only Non-Antarctic Icefish.</title>
        <authorList>
            <person name="Rivera-Colon A.G."/>
            <person name="Rayamajhi N."/>
            <person name="Minhas B.F."/>
            <person name="Madrigal G."/>
            <person name="Bilyk K.T."/>
            <person name="Yoon V."/>
            <person name="Hune M."/>
            <person name="Gregory S."/>
            <person name="Cheng C.H.C."/>
            <person name="Catchen J.M."/>
        </authorList>
    </citation>
    <scope>NUCLEOTIDE SEQUENCE [LARGE SCALE GENOMIC DNA]</scope>
    <source>
        <strain evidence="1">JMC-PN-2008</strain>
    </source>
</reference>
<dbReference type="Proteomes" id="UP001346869">
    <property type="component" value="Unassembled WGS sequence"/>
</dbReference>
<dbReference type="EMBL" id="JAUZQC010000016">
    <property type="protein sequence ID" value="KAK5857176.1"/>
    <property type="molecule type" value="Genomic_DNA"/>
</dbReference>
<sequence length="71" mass="8176">MSLSVLGCDRPMALARCTWPSLKDTFPVRFFVYFHHPASSDLRALPCRCTWPYLRLTCLPYVISKPLSVWG</sequence>
<evidence type="ECO:0000313" key="1">
    <source>
        <dbReference type="EMBL" id="KAK5857176.1"/>
    </source>
</evidence>
<proteinExistence type="predicted"/>
<gene>
    <name evidence="1" type="ORF">PBY51_010435</name>
</gene>
<protein>
    <submittedName>
        <fullName evidence="1">Uncharacterized protein</fullName>
    </submittedName>
</protein>
<reference evidence="1 2" key="1">
    <citation type="journal article" date="2023" name="Genes (Basel)">
        <title>Chromosome-Level Genome Assembly and Circadian Gene Repertoire of the Patagonia Blennie Eleginops maclovinus-The Closest Ancestral Proxy of Antarctic Cryonotothenioids.</title>
        <authorList>
            <person name="Cheng C.C."/>
            <person name="Rivera-Colon A.G."/>
            <person name="Minhas B.F."/>
            <person name="Wilson L."/>
            <person name="Rayamajhi N."/>
            <person name="Vargas-Chacoff L."/>
            <person name="Catchen J.M."/>
        </authorList>
    </citation>
    <scope>NUCLEOTIDE SEQUENCE [LARGE SCALE GENOMIC DNA]</scope>
    <source>
        <strain evidence="1">JMC-PN-2008</strain>
    </source>
</reference>
<name>A0AAN7X3W8_ELEMC</name>
<dbReference type="AlphaFoldDB" id="A0AAN7X3W8"/>
<accession>A0AAN7X3W8</accession>
<comment type="caution">
    <text evidence="1">The sequence shown here is derived from an EMBL/GenBank/DDBJ whole genome shotgun (WGS) entry which is preliminary data.</text>
</comment>
<evidence type="ECO:0000313" key="2">
    <source>
        <dbReference type="Proteomes" id="UP001346869"/>
    </source>
</evidence>
<keyword evidence="2" id="KW-1185">Reference proteome</keyword>